<keyword evidence="1" id="KW-0812">Transmembrane</keyword>
<evidence type="ECO:0000313" key="4">
    <source>
        <dbReference type="Proteomes" id="UP000619260"/>
    </source>
</evidence>
<evidence type="ECO:0000259" key="2">
    <source>
        <dbReference type="Pfam" id="PF18075"/>
    </source>
</evidence>
<keyword evidence="1" id="KW-0472">Membrane</keyword>
<reference evidence="3" key="1">
    <citation type="submission" date="2021-01" db="EMBL/GenBank/DDBJ databases">
        <title>Whole genome shotgun sequence of Virgisporangium aliadipatigenens NBRC 105644.</title>
        <authorList>
            <person name="Komaki H."/>
            <person name="Tamura T."/>
        </authorList>
    </citation>
    <scope>NUCLEOTIDE SEQUENCE</scope>
    <source>
        <strain evidence="3">NBRC 105644</strain>
    </source>
</reference>
<keyword evidence="4" id="KW-1185">Reference proteome</keyword>
<feature type="domain" description="FtsX extracellular" evidence="2">
    <location>
        <begin position="80"/>
        <end position="171"/>
    </location>
</feature>
<protein>
    <recommendedName>
        <fullName evidence="2">FtsX extracellular domain-containing protein</fullName>
    </recommendedName>
</protein>
<dbReference type="AlphaFoldDB" id="A0A8J3YSX7"/>
<name>A0A8J3YSX7_9ACTN</name>
<feature type="transmembrane region" description="Helical" evidence="1">
    <location>
        <begin position="40"/>
        <end position="62"/>
    </location>
</feature>
<comment type="caution">
    <text evidence="3">The sequence shown here is derived from an EMBL/GenBank/DDBJ whole genome shotgun (WGS) entry which is preliminary data.</text>
</comment>
<dbReference type="Proteomes" id="UP000619260">
    <property type="component" value="Unassembled WGS sequence"/>
</dbReference>
<dbReference type="Gene3D" id="3.30.70.3040">
    <property type="match status" value="1"/>
</dbReference>
<dbReference type="EMBL" id="BOPF01000025">
    <property type="protein sequence ID" value="GIJ49178.1"/>
    <property type="molecule type" value="Genomic_DNA"/>
</dbReference>
<evidence type="ECO:0000313" key="3">
    <source>
        <dbReference type="EMBL" id="GIJ49178.1"/>
    </source>
</evidence>
<dbReference type="RefSeq" id="WP_203902652.1">
    <property type="nucleotide sequence ID" value="NZ_BOPF01000025.1"/>
</dbReference>
<organism evidence="3 4">
    <name type="scientific">Virgisporangium aliadipatigenens</name>
    <dbReference type="NCBI Taxonomy" id="741659"/>
    <lineage>
        <taxon>Bacteria</taxon>
        <taxon>Bacillati</taxon>
        <taxon>Actinomycetota</taxon>
        <taxon>Actinomycetes</taxon>
        <taxon>Micromonosporales</taxon>
        <taxon>Micromonosporaceae</taxon>
        <taxon>Virgisporangium</taxon>
    </lineage>
</organism>
<accession>A0A8J3YSX7</accession>
<gene>
    <name evidence="3" type="ORF">Val02_60640</name>
</gene>
<keyword evidence="1" id="KW-1133">Transmembrane helix</keyword>
<proteinExistence type="predicted"/>
<evidence type="ECO:0000256" key="1">
    <source>
        <dbReference type="SAM" id="Phobius"/>
    </source>
</evidence>
<sequence>MPDLDDRLRAGLIDLDRAARERVRPADSREVAAAGRRRRLAFVTAGAVLVTALAGGLASLWLAPAPGGERGAAPACAPAEATAFLRGDVTPQQSQLVGDTLRDSAKVSSVTHESSEEAYERFKELTRDSPDVVNSVKPDALPESWRFTLACSGDFAAVQAQLVPLSGIDDVVCACEPRRSPSG</sequence>
<dbReference type="Pfam" id="PF18075">
    <property type="entry name" value="FtsX_ECD"/>
    <property type="match status" value="1"/>
</dbReference>
<dbReference type="InterPro" id="IPR040690">
    <property type="entry name" value="FtsX_ECD"/>
</dbReference>